<comment type="caution">
    <text evidence="1">The sequence shown here is derived from an EMBL/GenBank/DDBJ whole genome shotgun (WGS) entry which is preliminary data.</text>
</comment>
<organism evidence="1 2">
    <name type="scientific">Favolaschia claudopus</name>
    <dbReference type="NCBI Taxonomy" id="2862362"/>
    <lineage>
        <taxon>Eukaryota</taxon>
        <taxon>Fungi</taxon>
        <taxon>Dikarya</taxon>
        <taxon>Basidiomycota</taxon>
        <taxon>Agaricomycotina</taxon>
        <taxon>Agaricomycetes</taxon>
        <taxon>Agaricomycetidae</taxon>
        <taxon>Agaricales</taxon>
        <taxon>Marasmiineae</taxon>
        <taxon>Mycenaceae</taxon>
        <taxon>Favolaschia</taxon>
    </lineage>
</organism>
<gene>
    <name evidence="1" type="ORF">R3P38DRAFT_3232921</name>
</gene>
<dbReference type="EMBL" id="JAWWNJ010000143">
    <property type="protein sequence ID" value="KAK6984098.1"/>
    <property type="molecule type" value="Genomic_DNA"/>
</dbReference>
<dbReference type="Proteomes" id="UP001362999">
    <property type="component" value="Unassembled WGS sequence"/>
</dbReference>
<accession>A0AAV9ZI68</accession>
<evidence type="ECO:0000313" key="2">
    <source>
        <dbReference type="Proteomes" id="UP001362999"/>
    </source>
</evidence>
<dbReference type="AlphaFoldDB" id="A0AAV9ZI68"/>
<protein>
    <submittedName>
        <fullName evidence="1">Uncharacterized protein</fullName>
    </submittedName>
</protein>
<sequence>MVVFTGVDETLLALNVDPDGSGNVTLHVDLHGISDHSGSGILLQQNYDSFDVLESILSCYLKASSPTTNGSPTTAKYRWNCFSLKDFAEIRHLVLFKEGKTLEVFRDAVATVTDAQAAVKAIRLFLGQPASMSRFYVVAVYIAHDTLFLLPMSLILTRTRTLQPSLYPAPLPISLDFDKALLRHYHGGAEMIKWTVKSSIFYQSIPAKVHGSSILDNALPVSSLPLSAGAHSHTNFNVCSLLCVFLISPAASFSTPRHPFCLYCRSHASILSDMCCPAACRRLPDSQRLVRDLDVVYAGATRVAYGAQIEPNRAAYLVAHWIQGEEADGGE</sequence>
<proteinExistence type="predicted"/>
<keyword evidence="2" id="KW-1185">Reference proteome</keyword>
<name>A0AAV9ZI68_9AGAR</name>
<evidence type="ECO:0000313" key="1">
    <source>
        <dbReference type="EMBL" id="KAK6984098.1"/>
    </source>
</evidence>
<reference evidence="1 2" key="1">
    <citation type="journal article" date="2024" name="J Genomics">
        <title>Draft genome sequencing and assembly of Favolaschia claudopus CIRM-BRFM 2984 isolated from oak limbs.</title>
        <authorList>
            <person name="Navarro D."/>
            <person name="Drula E."/>
            <person name="Chaduli D."/>
            <person name="Cazenave R."/>
            <person name="Ahrendt S."/>
            <person name="Wang J."/>
            <person name="Lipzen A."/>
            <person name="Daum C."/>
            <person name="Barry K."/>
            <person name="Grigoriev I.V."/>
            <person name="Favel A."/>
            <person name="Rosso M.N."/>
            <person name="Martin F."/>
        </authorList>
    </citation>
    <scope>NUCLEOTIDE SEQUENCE [LARGE SCALE GENOMIC DNA]</scope>
    <source>
        <strain evidence="1 2">CIRM-BRFM 2984</strain>
    </source>
</reference>